<feature type="transmembrane region" description="Helical" evidence="12">
    <location>
        <begin position="17"/>
        <end position="36"/>
    </location>
</feature>
<evidence type="ECO:0000313" key="16">
    <source>
        <dbReference type="EMBL" id="UYN55714.1"/>
    </source>
</evidence>
<dbReference type="PANTHER" id="PTHR32309:SF13">
    <property type="entry name" value="FERRIC ENTEROBACTIN TRANSPORT PROTEIN FEPE"/>
    <property type="match status" value="1"/>
</dbReference>
<evidence type="ECO:0000256" key="4">
    <source>
        <dbReference type="ARBA" id="ARBA00020739"/>
    </source>
</evidence>
<evidence type="ECO:0000259" key="14">
    <source>
        <dbReference type="Pfam" id="PF13807"/>
    </source>
</evidence>
<keyword evidence="18" id="KW-1185">Reference proteome</keyword>
<dbReference type="GO" id="GO:0000271">
    <property type="term" value="P:polysaccharide biosynthetic process"/>
    <property type="evidence" value="ECO:0007669"/>
    <property type="project" value="UniProtKB-KW"/>
</dbReference>
<evidence type="ECO:0000256" key="6">
    <source>
        <dbReference type="ARBA" id="ARBA00022692"/>
    </source>
</evidence>
<keyword evidence="10" id="KW-0270">Exopolysaccharide synthesis</keyword>
<feature type="transmembrane region" description="Helical" evidence="12">
    <location>
        <begin position="219"/>
        <end position="238"/>
    </location>
</feature>
<evidence type="ECO:0000259" key="13">
    <source>
        <dbReference type="Pfam" id="PF02706"/>
    </source>
</evidence>
<evidence type="ECO:0000313" key="17">
    <source>
        <dbReference type="Proteomes" id="UP000290475"/>
    </source>
</evidence>
<gene>
    <name evidence="15" type="ORF">BVJ53_05875</name>
    <name evidence="16" type="ORF">OFW50_09490</name>
</gene>
<proteinExistence type="inferred from homology"/>
<evidence type="ECO:0000256" key="11">
    <source>
        <dbReference type="ARBA" id="ARBA00045736"/>
    </source>
</evidence>
<reference evidence="16" key="2">
    <citation type="submission" date="2022-10" db="EMBL/GenBank/DDBJ databases">
        <title>Comparative genomic analysis and in-vitro probiotic properties of the potential probiotic L. chiayiensis AACE 3.</title>
        <authorList>
            <person name="Kang X."/>
        </authorList>
    </citation>
    <scope>NUCLEOTIDE SEQUENCE</scope>
    <source>
        <strain evidence="16">AACE 3</strain>
    </source>
</reference>
<dbReference type="PANTHER" id="PTHR32309">
    <property type="entry name" value="TYROSINE-PROTEIN KINASE"/>
    <property type="match status" value="1"/>
</dbReference>
<dbReference type="RefSeq" id="WP_129301594.1">
    <property type="nucleotide sequence ID" value="NZ_CP107523.1"/>
</dbReference>
<organism evidence="15 17">
    <name type="scientific">Lacticaseibacillus chiayiensis</name>
    <dbReference type="NCBI Taxonomy" id="2100821"/>
    <lineage>
        <taxon>Bacteria</taxon>
        <taxon>Bacillati</taxon>
        <taxon>Bacillota</taxon>
        <taxon>Bacilli</taxon>
        <taxon>Lactobacillales</taxon>
        <taxon>Lactobacillaceae</taxon>
        <taxon>Lacticaseibacillus</taxon>
    </lineage>
</organism>
<comment type="similarity">
    <text evidence="3">Belongs to the CpsC/CapA family.</text>
</comment>
<comment type="subcellular location">
    <subcellularLocation>
        <location evidence="1">Cell membrane</location>
        <topology evidence="1">Multi-pass membrane protein</topology>
    </subcellularLocation>
</comment>
<evidence type="ECO:0000313" key="18">
    <source>
        <dbReference type="Proteomes" id="UP001164790"/>
    </source>
</evidence>
<reference evidence="15 17" key="1">
    <citation type="submission" date="2017-01" db="EMBL/GenBank/DDBJ databases">
        <title>Lactobacillus chiayiensis sp. nov., a lactic acid bacterium isolated from compost.</title>
        <authorList>
            <person name="Huang C.-H."/>
        </authorList>
    </citation>
    <scope>NUCLEOTIDE SEQUENCE [LARGE SCALE GENOMIC DNA]</scope>
    <source>
        <strain evidence="15">Chh01</strain>
        <strain evidence="17">chh01</strain>
    </source>
</reference>
<dbReference type="Proteomes" id="UP000290475">
    <property type="component" value="Unassembled WGS sequence"/>
</dbReference>
<feature type="domain" description="Tyrosine-protein kinase G-rich" evidence="14">
    <location>
        <begin position="186"/>
        <end position="240"/>
    </location>
</feature>
<comment type="pathway">
    <text evidence="2">Capsule biogenesis; capsule polysaccharide biosynthesis.</text>
</comment>
<evidence type="ECO:0000256" key="10">
    <source>
        <dbReference type="ARBA" id="ARBA00023169"/>
    </source>
</evidence>
<dbReference type="Pfam" id="PF13807">
    <property type="entry name" value="GNVR"/>
    <property type="match status" value="1"/>
</dbReference>
<feature type="domain" description="Polysaccharide chain length determinant N-terminal" evidence="13">
    <location>
        <begin position="4"/>
        <end position="94"/>
    </location>
</feature>
<keyword evidence="8 12" id="KW-1133">Transmembrane helix</keyword>
<dbReference type="InterPro" id="IPR032807">
    <property type="entry name" value="GNVR"/>
</dbReference>
<evidence type="ECO:0000256" key="1">
    <source>
        <dbReference type="ARBA" id="ARBA00004651"/>
    </source>
</evidence>
<protein>
    <recommendedName>
        <fullName evidence="4">Capsular polysaccharide biosynthesis protein CpsC</fullName>
    </recommendedName>
</protein>
<evidence type="ECO:0000256" key="7">
    <source>
        <dbReference type="ARBA" id="ARBA00022903"/>
    </source>
</evidence>
<accession>A0A4Q1U7N2</accession>
<dbReference type="Proteomes" id="UP001164790">
    <property type="component" value="Chromosome"/>
</dbReference>
<evidence type="ECO:0000256" key="12">
    <source>
        <dbReference type="SAM" id="Phobius"/>
    </source>
</evidence>
<sequence>MNKQIDLSQLWQIIKRSFLAMVILGILGMAVAYFGAKTLIAPKYEADTSLLVNRKQDNDPNMQLNAQQADVQIINTYKDIITRPVVLQAVADDLTSPQRVMTKKAEKAVYGTRYNAATGVRERYVVEDAKPAQYKLKPAKYTNLTADDLAKMVSVSTQQNSQVFTVNVKDTDPVRARDIANEVAKVFEKKIVKIMSISNVSVVSKATTNRSPVSPRLKLISFVGLAVGVLVAFMWGLIRELTDQTVKDIDFITDTLGLVNLGAVNYIQRMKDIDQVIQAKKAKYDDDVDSFEQSDFPQRSRRRV</sequence>
<keyword evidence="9 12" id="KW-0472">Membrane</keyword>
<name>A0A4Q1U7N2_9LACO</name>
<evidence type="ECO:0000256" key="8">
    <source>
        <dbReference type="ARBA" id="ARBA00022989"/>
    </source>
</evidence>
<dbReference type="InterPro" id="IPR050445">
    <property type="entry name" value="Bact_polysacc_biosynth/exp"/>
</dbReference>
<dbReference type="GO" id="GO:0005886">
    <property type="term" value="C:plasma membrane"/>
    <property type="evidence" value="ECO:0007669"/>
    <property type="project" value="UniProtKB-SubCell"/>
</dbReference>
<dbReference type="Pfam" id="PF02706">
    <property type="entry name" value="Wzz"/>
    <property type="match status" value="1"/>
</dbReference>
<evidence type="ECO:0000313" key="15">
    <source>
        <dbReference type="EMBL" id="RXT26878.1"/>
    </source>
</evidence>
<dbReference type="AlphaFoldDB" id="A0A4Q1U7N2"/>
<dbReference type="EMBL" id="CP107523">
    <property type="protein sequence ID" value="UYN55714.1"/>
    <property type="molecule type" value="Genomic_DNA"/>
</dbReference>
<keyword evidence="7" id="KW-0972">Capsule biogenesis/degradation</keyword>
<dbReference type="EMBL" id="MSSM01000011">
    <property type="protein sequence ID" value="RXT26878.1"/>
    <property type="molecule type" value="Genomic_DNA"/>
</dbReference>
<keyword evidence="6 12" id="KW-0812">Transmembrane</keyword>
<keyword evidence="5" id="KW-1003">Cell membrane</keyword>
<evidence type="ECO:0000256" key="3">
    <source>
        <dbReference type="ARBA" id="ARBA00006683"/>
    </source>
</evidence>
<dbReference type="InterPro" id="IPR003856">
    <property type="entry name" value="LPS_length_determ_N"/>
</dbReference>
<evidence type="ECO:0000256" key="5">
    <source>
        <dbReference type="ARBA" id="ARBA00022475"/>
    </source>
</evidence>
<comment type="function">
    <text evidence="11">Required for CpsD phosphorylation. Involved in the regulation of capsular polysaccharide biosynthesis. May be part of a complex that directs the coordinated polymerization and export to the cell surface of the capsular polysaccharide.</text>
</comment>
<evidence type="ECO:0000256" key="2">
    <source>
        <dbReference type="ARBA" id="ARBA00005132"/>
    </source>
</evidence>
<evidence type="ECO:0000256" key="9">
    <source>
        <dbReference type="ARBA" id="ARBA00023136"/>
    </source>
</evidence>
<dbReference type="GO" id="GO:0004713">
    <property type="term" value="F:protein tyrosine kinase activity"/>
    <property type="evidence" value="ECO:0007669"/>
    <property type="project" value="TreeGrafter"/>
</dbReference>